<protein>
    <submittedName>
        <fullName evidence="6">Carboxylesterase A</fullName>
        <ecNumber evidence="6">3.1.1.-</ecNumber>
    </submittedName>
</protein>
<comment type="similarity">
    <text evidence="1">Belongs to the peptidase S33 family.</text>
</comment>
<dbReference type="PANTHER" id="PTHR43248:SF29">
    <property type="entry name" value="TRIPEPTIDYL AMINOPEPTIDASE"/>
    <property type="match status" value="1"/>
</dbReference>
<evidence type="ECO:0000259" key="5">
    <source>
        <dbReference type="Pfam" id="PF08386"/>
    </source>
</evidence>
<feature type="compositionally biased region" description="Low complexity" evidence="4">
    <location>
        <begin position="46"/>
        <end position="58"/>
    </location>
</feature>
<evidence type="ECO:0000313" key="6">
    <source>
        <dbReference type="EMBL" id="QVT78057.1"/>
    </source>
</evidence>
<keyword evidence="7" id="KW-1185">Reference proteome</keyword>
<organism evidence="6 7">
    <name type="scientific">Nocardioides aquaticus</name>
    <dbReference type="NCBI Taxonomy" id="160826"/>
    <lineage>
        <taxon>Bacteria</taxon>
        <taxon>Bacillati</taxon>
        <taxon>Actinomycetota</taxon>
        <taxon>Actinomycetes</taxon>
        <taxon>Propionibacteriales</taxon>
        <taxon>Nocardioidaceae</taxon>
        <taxon>Nocardioides</taxon>
    </lineage>
</organism>
<reference evidence="6 7" key="1">
    <citation type="submission" date="2021-05" db="EMBL/GenBank/DDBJ databases">
        <title>Complete genome of Nocardioides aquaticus KCTC 9944T isolated from meromictic and hypersaline Ekho Lake, Antarctica.</title>
        <authorList>
            <person name="Hwang K."/>
            <person name="Kim K.M."/>
            <person name="Choe H."/>
        </authorList>
    </citation>
    <scope>NUCLEOTIDE SEQUENCE [LARGE SCALE GENOMIC DNA]</scope>
    <source>
        <strain evidence="6 7">KCTC 9944</strain>
    </source>
</reference>
<evidence type="ECO:0000256" key="1">
    <source>
        <dbReference type="ARBA" id="ARBA00010088"/>
    </source>
</evidence>
<dbReference type="EMBL" id="CP075371">
    <property type="protein sequence ID" value="QVT78057.1"/>
    <property type="molecule type" value="Genomic_DNA"/>
</dbReference>
<evidence type="ECO:0000256" key="2">
    <source>
        <dbReference type="ARBA" id="ARBA00022729"/>
    </source>
</evidence>
<feature type="region of interest" description="Disordered" evidence="4">
    <location>
        <begin position="43"/>
        <end position="71"/>
    </location>
</feature>
<dbReference type="RefSeq" id="WP_246535793.1">
    <property type="nucleotide sequence ID" value="NZ_BAAAHS010000188.1"/>
</dbReference>
<accession>A0ABX8EC95</accession>
<dbReference type="Pfam" id="PF08386">
    <property type="entry name" value="Abhydrolase_4"/>
    <property type="match status" value="1"/>
</dbReference>
<name>A0ABX8EC95_9ACTN</name>
<keyword evidence="3 6" id="KW-0378">Hydrolase</keyword>
<evidence type="ECO:0000313" key="7">
    <source>
        <dbReference type="Proteomes" id="UP000679307"/>
    </source>
</evidence>
<dbReference type="EC" id="3.1.1.-" evidence="6"/>
<dbReference type="InterPro" id="IPR051601">
    <property type="entry name" value="Serine_prot/Carboxylest_S33"/>
</dbReference>
<dbReference type="InterPro" id="IPR013595">
    <property type="entry name" value="Pept_S33_TAP-like_C"/>
</dbReference>
<sequence>MSFGMRQRRAVVVVVAGLLALALLLSAGLAAGLVVLGDDDQDDAPADTPTRTAAPLDADAADARTPPDDSLAPFYDQELAWEACPPGDYEDDAAECTTLTVPVDYAEAGGDTIDLALLRLPAEGEAVGSLVVNPGGPGARGTSYAAAAGRILGGDLLANLDVVGFDPRGVGRSAPVDCLTDAELDAFTEADPSPDDPTEAAAYASAQEDFFAGCAARTGDLLGHVSTVEAARDMDVLRAALGDPRLVYLGASYGTDLGATYAELFPERVGRMVLDAGVDPSLGAVDEAIGQAGGFETALRSYVGNCTENISGCYLGDDLQGGLDTISDLLDRVQEEPLPTTGDRELSGGLAFYGLVFPLYSEDLWPLLDQALRAALDGDGTALATLADLYLSRTDGSYADNSAEAIYAVRCLDDPTSVPVEDVPDLVPAFEEASPTFGETFAWGMVGCQGVTVEAAEPRPEIDAAGAAPIMVVGTTRDPATPYEWSVALAEQLESGVLVTRDGDGHTGYGQGDACVDAAVEDYLLDGTAPEEDLRC</sequence>
<gene>
    <name evidence="6" type="primary">caeA</name>
    <name evidence="6" type="ORF">ENKNEFLB_00429</name>
</gene>
<evidence type="ECO:0000256" key="4">
    <source>
        <dbReference type="SAM" id="MobiDB-lite"/>
    </source>
</evidence>
<proteinExistence type="inferred from homology"/>
<dbReference type="Proteomes" id="UP000679307">
    <property type="component" value="Chromosome"/>
</dbReference>
<dbReference type="PANTHER" id="PTHR43248">
    <property type="entry name" value="2-SUCCINYL-6-HYDROXY-2,4-CYCLOHEXADIENE-1-CARBOXYLATE SYNTHASE"/>
    <property type="match status" value="1"/>
</dbReference>
<dbReference type="GO" id="GO:0016787">
    <property type="term" value="F:hydrolase activity"/>
    <property type="evidence" value="ECO:0007669"/>
    <property type="project" value="UniProtKB-KW"/>
</dbReference>
<feature type="domain" description="Peptidase S33 tripeptidyl aminopeptidase-like C-terminal" evidence="5">
    <location>
        <begin position="434"/>
        <end position="536"/>
    </location>
</feature>
<keyword evidence="2" id="KW-0732">Signal</keyword>
<evidence type="ECO:0000256" key="3">
    <source>
        <dbReference type="ARBA" id="ARBA00022801"/>
    </source>
</evidence>